<proteinExistence type="predicted"/>
<organism evidence="1 2">
    <name type="scientific">Araneus ventricosus</name>
    <name type="common">Orbweaver spider</name>
    <name type="synonym">Epeira ventricosa</name>
    <dbReference type="NCBI Taxonomy" id="182803"/>
    <lineage>
        <taxon>Eukaryota</taxon>
        <taxon>Metazoa</taxon>
        <taxon>Ecdysozoa</taxon>
        <taxon>Arthropoda</taxon>
        <taxon>Chelicerata</taxon>
        <taxon>Arachnida</taxon>
        <taxon>Araneae</taxon>
        <taxon>Araneomorphae</taxon>
        <taxon>Entelegynae</taxon>
        <taxon>Araneoidea</taxon>
        <taxon>Araneidae</taxon>
        <taxon>Araneus</taxon>
    </lineage>
</organism>
<accession>A0A4Y2GY21</accession>
<gene>
    <name evidence="1" type="ORF">AVEN_10374_1</name>
</gene>
<dbReference type="AlphaFoldDB" id="A0A4Y2GY21"/>
<dbReference type="Proteomes" id="UP000499080">
    <property type="component" value="Unassembled WGS sequence"/>
</dbReference>
<dbReference type="EMBL" id="BGPR01001621">
    <property type="protein sequence ID" value="GBM58067.1"/>
    <property type="molecule type" value="Genomic_DNA"/>
</dbReference>
<name>A0A4Y2GY21_ARAVE</name>
<protein>
    <submittedName>
        <fullName evidence="1">Uncharacterized protein</fullName>
    </submittedName>
</protein>
<comment type="caution">
    <text evidence="1">The sequence shown here is derived from an EMBL/GenBank/DDBJ whole genome shotgun (WGS) entry which is preliminary data.</text>
</comment>
<evidence type="ECO:0000313" key="2">
    <source>
        <dbReference type="Proteomes" id="UP000499080"/>
    </source>
</evidence>
<keyword evidence="2" id="KW-1185">Reference proteome</keyword>
<reference evidence="1 2" key="1">
    <citation type="journal article" date="2019" name="Sci. Rep.">
        <title>Orb-weaving spider Araneus ventricosus genome elucidates the spidroin gene catalogue.</title>
        <authorList>
            <person name="Kono N."/>
            <person name="Nakamura H."/>
            <person name="Ohtoshi R."/>
            <person name="Moran D.A.P."/>
            <person name="Shinohara A."/>
            <person name="Yoshida Y."/>
            <person name="Fujiwara M."/>
            <person name="Mori M."/>
            <person name="Tomita M."/>
            <person name="Arakawa K."/>
        </authorList>
    </citation>
    <scope>NUCLEOTIDE SEQUENCE [LARGE SCALE GENOMIC DNA]</scope>
</reference>
<sequence length="189" mass="22331">MDNLFVVKQYFTFGVWTVPPGLGHVFQTSAAPMLVFHFNEQRALDALKDIYTPKPSKMRRSLVERDEYFYDRYVLRPRSTYVVPPGINYLILTVQKTLFAVDVLDFETVREFTDFRTHASYKLDEYDLPPPSPKGSKMRTELGRRRLKDKRLCMNNLCLKIVYRRRKLCSTPRIKFIILKIPLIMRGTK</sequence>
<evidence type="ECO:0000313" key="1">
    <source>
        <dbReference type="EMBL" id="GBM58067.1"/>
    </source>
</evidence>
<dbReference type="OrthoDB" id="6470480at2759"/>